<evidence type="ECO:0000313" key="3">
    <source>
        <dbReference type="Proteomes" id="UP001365128"/>
    </source>
</evidence>
<reference evidence="2 3" key="1">
    <citation type="submission" date="2024-04" db="EMBL/GenBank/DDBJ databases">
        <title>Phyllosticta paracitricarpa is synonymous to the EU quarantine fungus P. citricarpa based on phylogenomic analyses.</title>
        <authorList>
            <consortium name="Lawrence Berkeley National Laboratory"/>
            <person name="Van Ingen-Buijs V.A."/>
            <person name="Van Westerhoven A.C."/>
            <person name="Haridas S."/>
            <person name="Skiadas P."/>
            <person name="Martin F."/>
            <person name="Groenewald J.Z."/>
            <person name="Crous P.W."/>
            <person name="Seidl M.F."/>
        </authorList>
    </citation>
    <scope>NUCLEOTIDE SEQUENCE [LARGE SCALE GENOMIC DNA]</scope>
    <source>
        <strain evidence="2 3">CBS 122670</strain>
    </source>
</reference>
<dbReference type="EMBL" id="JBBPDW010000030">
    <property type="protein sequence ID" value="KAK7538954.1"/>
    <property type="molecule type" value="Genomic_DNA"/>
</dbReference>
<proteinExistence type="predicted"/>
<evidence type="ECO:0000313" key="2">
    <source>
        <dbReference type="EMBL" id="KAK7538954.1"/>
    </source>
</evidence>
<feature type="compositionally biased region" description="Acidic residues" evidence="1">
    <location>
        <begin position="558"/>
        <end position="571"/>
    </location>
</feature>
<dbReference type="InterPro" id="IPR038883">
    <property type="entry name" value="AN11006-like"/>
</dbReference>
<evidence type="ECO:0008006" key="4">
    <source>
        <dbReference type="Google" id="ProtNLM"/>
    </source>
</evidence>
<name>A0ABR1LWB4_9PEZI</name>
<keyword evidence="3" id="KW-1185">Reference proteome</keyword>
<comment type="caution">
    <text evidence="2">The sequence shown here is derived from an EMBL/GenBank/DDBJ whole genome shotgun (WGS) entry which is preliminary data.</text>
</comment>
<feature type="compositionally biased region" description="Polar residues" evidence="1">
    <location>
        <begin position="480"/>
        <end position="500"/>
    </location>
</feature>
<accession>A0ABR1LWB4</accession>
<protein>
    <recommendedName>
        <fullName evidence="4">F-box domain-containing protein</fullName>
    </recommendedName>
</protein>
<dbReference type="PANTHER" id="PTHR42085">
    <property type="entry name" value="F-BOX DOMAIN-CONTAINING PROTEIN"/>
    <property type="match status" value="1"/>
</dbReference>
<dbReference type="PANTHER" id="PTHR42085:SF2">
    <property type="entry name" value="F-BOX DOMAIN-CONTAINING PROTEIN"/>
    <property type="match status" value="1"/>
</dbReference>
<organism evidence="2 3">
    <name type="scientific">Phyllosticta citricarpa</name>
    <dbReference type="NCBI Taxonomy" id="55181"/>
    <lineage>
        <taxon>Eukaryota</taxon>
        <taxon>Fungi</taxon>
        <taxon>Dikarya</taxon>
        <taxon>Ascomycota</taxon>
        <taxon>Pezizomycotina</taxon>
        <taxon>Dothideomycetes</taxon>
        <taxon>Dothideomycetes incertae sedis</taxon>
        <taxon>Botryosphaeriales</taxon>
        <taxon>Phyllostictaceae</taxon>
        <taxon>Phyllosticta</taxon>
    </lineage>
</organism>
<sequence length="590" mass="65370">MRALVYFSRGCFPVQNGDEGTSTEDWTRVWNRMRTEGCRNRRGERGFAYGGRMRKSILGRQSWGFRVSPVWSCESNGVVRMRRLVADDQNGPVGRLLVLTATSPWLASATIKMHLMIDGRGGGVGEFCATGLDVCVSGGQGRVAMTGCRAAHRHSGGPHRPSVRRLYLTSSPSPTSPTTRCPVHGMQPDGHPVLAPSMPPSFVPFLVWSPAEEDVKHIQRQSPLLNLPSEIRLVIYSYLLPRNTEISIHPITRKSSKGTPVPGHFWEPGVRAVGGLWLSILLVCRLTHDEAADILYGSNRFHFSMTSRERMWYSLNPQSLNKPYARGLPINTLRIIPPSALHRMRSVSIRIEEDISRPDTYRRVQTWLAEAVSRFVGGSGAPPVCSSPTPQPQQHRLQELTTTLVCGEFSYGNFAVFNSGEVYWEFRPAAPGPASAAACLYQFVLEPLAQLRGIKNVDIQGHVNPAFAQRLAETIMVGGDQSSKPDPTSQGDQGHIQESQDGPGILCYGVQHLRPGKRRRRDAAADGEEAPLVRPSRKFFEPVLDWGLTGLHDPNAMEIDEEEDDDAGDEDEAKRETRMPQAAARMKRLG</sequence>
<gene>
    <name evidence="2" type="ORF">IWX46DRAFT_583248</name>
</gene>
<feature type="region of interest" description="Disordered" evidence="1">
    <location>
        <begin position="548"/>
        <end position="590"/>
    </location>
</feature>
<dbReference type="Proteomes" id="UP001365128">
    <property type="component" value="Unassembled WGS sequence"/>
</dbReference>
<feature type="region of interest" description="Disordered" evidence="1">
    <location>
        <begin position="478"/>
        <end position="508"/>
    </location>
</feature>
<evidence type="ECO:0000256" key="1">
    <source>
        <dbReference type="SAM" id="MobiDB-lite"/>
    </source>
</evidence>